<evidence type="ECO:0000313" key="2">
    <source>
        <dbReference type="EMBL" id="EAU65631.1"/>
    </source>
</evidence>
<dbReference type="OrthoDB" id="9959490at2"/>
<reference evidence="1 3" key="2">
    <citation type="journal article" date="2011" name="Mol. Biol. Evol.">
        <title>Comparative genomic analysis of fruiting body formation in Myxococcales.</title>
        <authorList>
            <person name="Huntley S."/>
            <person name="Hamann N."/>
            <person name="Wegener-Feldbrugge S."/>
            <person name="Treuner-Lange A."/>
            <person name="Kube M."/>
            <person name="Reinhardt R."/>
            <person name="Klages S."/>
            <person name="Muller R."/>
            <person name="Ronning C.M."/>
            <person name="Nierman W.C."/>
            <person name="Sogaard-Andersen L."/>
        </authorList>
    </citation>
    <scope>NUCLEOTIDE SEQUENCE [LARGE SCALE GENOMIC DNA]</scope>
    <source>
        <strain evidence="1 3">DW4/3-1</strain>
    </source>
</reference>
<reference evidence="2 4" key="1">
    <citation type="submission" date="2006-04" db="EMBL/GenBank/DDBJ databases">
        <authorList>
            <person name="Nierman W.C."/>
        </authorList>
    </citation>
    <scope>NUCLEOTIDE SEQUENCE [LARGE SCALE GENOMIC DNA]</scope>
    <source>
        <strain evidence="2 4">DW4/3-1</strain>
    </source>
</reference>
<dbReference type="AlphaFoldDB" id="Q08YS9"/>
<proteinExistence type="predicted"/>
<dbReference type="EMBL" id="AAMD01000076">
    <property type="protein sequence ID" value="EAU65631.1"/>
    <property type="molecule type" value="Genomic_DNA"/>
</dbReference>
<dbReference type="RefSeq" id="WP_002615063.1">
    <property type="nucleotide sequence ID" value="NC_014623.1"/>
</dbReference>
<keyword evidence="3" id="KW-1185">Reference proteome</keyword>
<accession>Q08YS9</accession>
<evidence type="ECO:0000313" key="1">
    <source>
        <dbReference type="EMBL" id="ADO72056.1"/>
    </source>
</evidence>
<dbReference type="eggNOG" id="ENOG5031753">
    <property type="taxonomic scope" value="Bacteria"/>
</dbReference>
<gene>
    <name evidence="1" type="ordered locus">STAUR_4276</name>
    <name evidence="2" type="ORF">STIAU_6485</name>
</gene>
<evidence type="ECO:0000313" key="3">
    <source>
        <dbReference type="Proteomes" id="UP000001351"/>
    </source>
</evidence>
<protein>
    <submittedName>
        <fullName evidence="2">Uncharacterized protein</fullName>
    </submittedName>
</protein>
<evidence type="ECO:0000313" key="4">
    <source>
        <dbReference type="Proteomes" id="UP000032702"/>
    </source>
</evidence>
<name>Q08YS9_STIAD</name>
<dbReference type="KEGG" id="sur:STAUR_4276"/>
<dbReference type="Proteomes" id="UP000001351">
    <property type="component" value="Chromosome"/>
</dbReference>
<dbReference type="HOGENOM" id="CLU_2829174_0_0_7"/>
<dbReference type="Proteomes" id="UP000032702">
    <property type="component" value="Unassembled WGS sequence"/>
</dbReference>
<dbReference type="EMBL" id="CP002271">
    <property type="protein sequence ID" value="ADO72056.1"/>
    <property type="molecule type" value="Genomic_DNA"/>
</dbReference>
<sequence>MDNASAVPNPQVVRPSAPQVETEEFKLEMLDCGPAYSFTDAGSVCISCACGSGCLCGCVSTTSKTA</sequence>
<dbReference type="STRING" id="378806.STAUR_4276"/>
<organism evidence="2 4">
    <name type="scientific">Stigmatella aurantiaca (strain DW4/3-1)</name>
    <dbReference type="NCBI Taxonomy" id="378806"/>
    <lineage>
        <taxon>Bacteria</taxon>
        <taxon>Pseudomonadati</taxon>
        <taxon>Myxococcota</taxon>
        <taxon>Myxococcia</taxon>
        <taxon>Myxococcales</taxon>
        <taxon>Cystobacterineae</taxon>
        <taxon>Archangiaceae</taxon>
        <taxon>Stigmatella</taxon>
    </lineage>
</organism>